<dbReference type="PRINTS" id="PR00320">
    <property type="entry name" value="GPROTEINBRPT"/>
</dbReference>
<name>A0A316U3N9_9BASI</name>
<evidence type="ECO:0000256" key="4">
    <source>
        <dbReference type="ARBA" id="ARBA00022490"/>
    </source>
</evidence>
<dbReference type="PANTHER" id="PTHR19876:SF2">
    <property type="entry name" value="COATOMER SUBUNIT BETA"/>
    <property type="match status" value="1"/>
</dbReference>
<keyword evidence="3 13" id="KW-0813">Transport</keyword>
<evidence type="ECO:0000256" key="2">
    <source>
        <dbReference type="ARBA" id="ARBA00010844"/>
    </source>
</evidence>
<accession>A0A316U3N9</accession>
<dbReference type="InterPro" id="IPR056176">
    <property type="entry name" value="TPR_COPA_B"/>
</dbReference>
<dbReference type="FunFam" id="1.25.40.470:FF:000001">
    <property type="entry name" value="Coatomer subunit beta"/>
    <property type="match status" value="1"/>
</dbReference>
<dbReference type="InterPro" id="IPR006692">
    <property type="entry name" value="Beta-prop_COPA/B_2nd"/>
</dbReference>
<dbReference type="FunFam" id="2.130.10.10:FF:000016">
    <property type="entry name" value="Coatomer alpha subunit, putative"/>
    <property type="match status" value="1"/>
</dbReference>
<comment type="function">
    <text evidence="12 13">The coatomer is a cytosolic protein complex that binds to dilysine motifs and reversibly associates with Golgi non-clathrin-coated vesicles, which further mediate biosynthetic protein transport from the ER, via the Golgi up to the trans Golgi network. Coatomer complex is required for budding from Golgi membranes, and is essential for the retrograde Golgi-to-ER transport of dilysine-tagged proteins.</text>
</comment>
<dbReference type="GO" id="GO:0030126">
    <property type="term" value="C:COPI vesicle coat"/>
    <property type="evidence" value="ECO:0007669"/>
    <property type="project" value="TreeGrafter"/>
</dbReference>
<dbReference type="Pfam" id="PF04053">
    <property type="entry name" value="B-prop_COPA_B_2nd"/>
    <property type="match status" value="1"/>
</dbReference>
<keyword evidence="18" id="KW-1185">Reference proteome</keyword>
<keyword evidence="10 13" id="KW-0472">Membrane</keyword>
<dbReference type="InterPro" id="IPR050844">
    <property type="entry name" value="Coatomer_complex_subunit"/>
</dbReference>
<dbReference type="PROSITE" id="PS50082">
    <property type="entry name" value="WD_REPEATS_2"/>
    <property type="match status" value="5"/>
</dbReference>
<evidence type="ECO:0000256" key="1">
    <source>
        <dbReference type="ARBA" id="ARBA00004347"/>
    </source>
</evidence>
<evidence type="ECO:0000313" key="18">
    <source>
        <dbReference type="Proteomes" id="UP000245942"/>
    </source>
</evidence>
<evidence type="ECO:0000256" key="13">
    <source>
        <dbReference type="PIRNR" id="PIRNR005567"/>
    </source>
</evidence>
<dbReference type="CDD" id="cd00200">
    <property type="entry name" value="WD40"/>
    <property type="match status" value="1"/>
</dbReference>
<dbReference type="CDD" id="cd22947">
    <property type="entry name" value="Coatomer_WDAD_beta-like"/>
    <property type="match status" value="1"/>
</dbReference>
<evidence type="ECO:0000313" key="17">
    <source>
        <dbReference type="EMBL" id="PWN19091.1"/>
    </source>
</evidence>
<evidence type="ECO:0000256" key="10">
    <source>
        <dbReference type="ARBA" id="ARBA00023136"/>
    </source>
</evidence>
<keyword evidence="8 13" id="KW-0653">Protein transport</keyword>
<dbReference type="STRING" id="1684307.A0A316U3N9"/>
<feature type="domain" description="COPA/B second beta-propeller" evidence="15">
    <location>
        <begin position="318"/>
        <end position="576"/>
    </location>
</feature>
<evidence type="ECO:0000256" key="6">
    <source>
        <dbReference type="ARBA" id="ARBA00022737"/>
    </source>
</evidence>
<keyword evidence="5 14" id="KW-0853">WD repeat</keyword>
<dbReference type="GO" id="GO:0000139">
    <property type="term" value="C:Golgi membrane"/>
    <property type="evidence" value="ECO:0007669"/>
    <property type="project" value="UniProtKB-SubCell"/>
</dbReference>
<dbReference type="SMART" id="SM00320">
    <property type="entry name" value="WD40"/>
    <property type="match status" value="7"/>
</dbReference>
<dbReference type="GeneID" id="37012439"/>
<feature type="repeat" description="WD" evidence="14">
    <location>
        <begin position="223"/>
        <end position="264"/>
    </location>
</feature>
<dbReference type="Proteomes" id="UP000245942">
    <property type="component" value="Unassembled WGS sequence"/>
</dbReference>
<keyword evidence="9 13" id="KW-0333">Golgi apparatus</keyword>
<gene>
    <name evidence="17" type="ORF">BCV69DRAFT_261880</name>
</gene>
<evidence type="ECO:0000259" key="16">
    <source>
        <dbReference type="Pfam" id="PF23953"/>
    </source>
</evidence>
<evidence type="ECO:0000256" key="11">
    <source>
        <dbReference type="ARBA" id="ARBA00023329"/>
    </source>
</evidence>
<dbReference type="Gene3D" id="1.25.40.470">
    <property type="match status" value="1"/>
</dbReference>
<dbReference type="InterPro" id="IPR001680">
    <property type="entry name" value="WD40_rpt"/>
</dbReference>
<evidence type="ECO:0000256" key="5">
    <source>
        <dbReference type="ARBA" id="ARBA00022574"/>
    </source>
</evidence>
<dbReference type="InterPro" id="IPR015943">
    <property type="entry name" value="WD40/YVTN_repeat-like_dom_sf"/>
</dbReference>
<protein>
    <recommendedName>
        <fullName evidence="13">Coatomer subunit beta'</fullName>
    </recommendedName>
</protein>
<dbReference type="EMBL" id="KZ819332">
    <property type="protein sequence ID" value="PWN19091.1"/>
    <property type="molecule type" value="Genomic_DNA"/>
</dbReference>
<feature type="repeat" description="WD" evidence="14">
    <location>
        <begin position="93"/>
        <end position="127"/>
    </location>
</feature>
<reference evidence="17 18" key="1">
    <citation type="journal article" date="2018" name="Mol. Biol. Evol.">
        <title>Broad Genomic Sampling Reveals a Smut Pathogenic Ancestry of the Fungal Clade Ustilaginomycotina.</title>
        <authorList>
            <person name="Kijpornyongpan T."/>
            <person name="Mondo S.J."/>
            <person name="Barry K."/>
            <person name="Sandor L."/>
            <person name="Lee J."/>
            <person name="Lipzen A."/>
            <person name="Pangilinan J."/>
            <person name="LaButti K."/>
            <person name="Hainaut M."/>
            <person name="Henrissat B."/>
            <person name="Grigoriev I.V."/>
            <person name="Spatafora J.W."/>
            <person name="Aime M.C."/>
        </authorList>
    </citation>
    <scope>NUCLEOTIDE SEQUENCE [LARGE SCALE GENOMIC DNA]</scope>
    <source>
        <strain evidence="17 18">MCA 4718</strain>
    </source>
</reference>
<comment type="similarity">
    <text evidence="2 13">Belongs to the WD repeat COPB2 family.</text>
</comment>
<dbReference type="SUPFAM" id="SSF50978">
    <property type="entry name" value="WD40 repeat-like"/>
    <property type="match status" value="2"/>
</dbReference>
<dbReference type="Pfam" id="PF23953">
    <property type="entry name" value="TPR_COPA_B"/>
    <property type="match status" value="1"/>
</dbReference>
<dbReference type="InterPro" id="IPR019775">
    <property type="entry name" value="WD40_repeat_CS"/>
</dbReference>
<dbReference type="PIRSF" id="PIRSF005567">
    <property type="entry name" value="Coatomer_beta'_subunit"/>
    <property type="match status" value="1"/>
</dbReference>
<dbReference type="PANTHER" id="PTHR19876">
    <property type="entry name" value="COATOMER"/>
    <property type="match status" value="1"/>
</dbReference>
<dbReference type="InterPro" id="IPR016453">
    <property type="entry name" value="COPB2"/>
</dbReference>
<proteinExistence type="inferred from homology"/>
<dbReference type="GO" id="GO:0006886">
    <property type="term" value="P:intracellular protein transport"/>
    <property type="evidence" value="ECO:0007669"/>
    <property type="project" value="UniProtKB-UniRule"/>
</dbReference>
<dbReference type="RefSeq" id="XP_025346251.1">
    <property type="nucleotide sequence ID" value="XM_025490705.1"/>
</dbReference>
<feature type="repeat" description="WD" evidence="14">
    <location>
        <begin position="9"/>
        <end position="50"/>
    </location>
</feature>
<evidence type="ECO:0000256" key="9">
    <source>
        <dbReference type="ARBA" id="ARBA00023034"/>
    </source>
</evidence>
<keyword evidence="6" id="KW-0677">Repeat</keyword>
<dbReference type="GO" id="GO:0006890">
    <property type="term" value="P:retrograde vesicle-mediated transport, Golgi to endoplasmic reticulum"/>
    <property type="evidence" value="ECO:0007669"/>
    <property type="project" value="TreeGrafter"/>
</dbReference>
<comment type="subcellular location">
    <subcellularLocation>
        <location evidence="1 13">Cytoplasmic vesicle</location>
        <location evidence="1 13">COPI-coated vesicle membrane</location>
        <topology evidence="1 13">Peripheral membrane protein</topology>
        <orientation evidence="1 13">Cytoplasmic side</orientation>
    </subcellularLocation>
    <subcellularLocation>
        <location evidence="13">Golgi apparatus membrane</location>
        <topology evidence="13">Peripheral membrane protein</topology>
        <orientation evidence="13">Cytoplasmic side</orientation>
    </subcellularLocation>
    <text evidence="13">The coatomer is cytoplasmic or polymerized on the cytoplasmic side of the Golgi, as well as on the vesicles/buds originating from it.</text>
</comment>
<dbReference type="PROSITE" id="PS50294">
    <property type="entry name" value="WD_REPEATS_REGION"/>
    <property type="match status" value="4"/>
</dbReference>
<sequence length="856" mass="94489">MLLDINRKLFARSERVKAVDFHPTEPWLLAGLYSGSVNIWNYETGQLVKTFEVAEVPVRCVKFIARNNWFVAGSDDFHVRCFNYNTHDKVASFEAHPDYIRCMAVHPTAPYVLTGSDDMTIRLWDFDREWKHVQTFVGHTHFIMNLAFNPKDSNTFASSCLDRTVKIWTLGSNQANFTLDAHDKGVNYVEYYHGGEKPYLLTCGDDRTIKIWDYISKSCVQTLTGHVSNVSYAIFHPTLPLIVSGSEDGTVKIWHSNTYRLESTLDYGLERAWCVAYRKKGNDVGFGFDHGAVVVKLGKEEPSVSMDVSGKVVWTKGTEVSTANLGAIEASSLTDGQRVATSSREMGNTEVFAQSLQHSPNGRFVTVCGDGEFIIYTALAWRNKAFGPGLSFAWANDSNTYAVREAAGNIKVFRNFKERPGLITTGFKAEDVKGGTLLGVVGPGFVSFYDWETGALIRRIDVEAKDIYWSGTNELVAITSDDSFYVLRFDRAAYDAHLESGEPFDDEGVESSFDVVVEISESVRTAKWTGECFLYTNSNNRVQYLVGESTHTINHTDSELYLLGYLPSHGRVYLVDKDVTVYSYALSLAVVEYQTAVLRGDFDEAAEILGRVPAEQRNKIARFLETQDQSRLALEVSTDPDHQFDLAVSLDDFDTALSLVRSGPKVGSEPRWRTLGDKALARWNISLAEECFEKAGDLSALLLLATSKGDRDLLARLASQASEKGLTNIAFAAYLQLGNTSGCISLLLSAERYSEAALFARTYAPSQAGGIVKQWKTSLAANKRAKQRAIAKSLADPITDPDMFEEGWGEALSLEREVSVAAEGGLSNGNGDAGDDIGKKVVPDEAVKVNGAAAEA</sequence>
<dbReference type="Pfam" id="PF00400">
    <property type="entry name" value="WD40"/>
    <property type="match status" value="6"/>
</dbReference>
<dbReference type="GO" id="GO:0005198">
    <property type="term" value="F:structural molecule activity"/>
    <property type="evidence" value="ECO:0007669"/>
    <property type="project" value="UniProtKB-UniRule"/>
</dbReference>
<dbReference type="PROSITE" id="PS00678">
    <property type="entry name" value="WD_REPEATS_1"/>
    <property type="match status" value="1"/>
</dbReference>
<evidence type="ECO:0000256" key="7">
    <source>
        <dbReference type="ARBA" id="ARBA00022892"/>
    </source>
</evidence>
<dbReference type="GO" id="GO:0006891">
    <property type="term" value="P:intra-Golgi vesicle-mediated transport"/>
    <property type="evidence" value="ECO:0007669"/>
    <property type="project" value="TreeGrafter"/>
</dbReference>
<comment type="subunit">
    <text evidence="13">Oligomeric complex that consists of at least the alpha, beta, beta', gamma, delta, epsilon and zeta subunits.</text>
</comment>
<evidence type="ECO:0000256" key="3">
    <source>
        <dbReference type="ARBA" id="ARBA00022448"/>
    </source>
</evidence>
<feature type="repeat" description="WD" evidence="14">
    <location>
        <begin position="179"/>
        <end position="222"/>
    </location>
</feature>
<evidence type="ECO:0000256" key="14">
    <source>
        <dbReference type="PROSITE-ProRule" id="PRU00221"/>
    </source>
</evidence>
<dbReference type="InterPro" id="IPR020472">
    <property type="entry name" value="WD40_PAC1"/>
</dbReference>
<dbReference type="OrthoDB" id="10261470at2759"/>
<evidence type="ECO:0000259" key="15">
    <source>
        <dbReference type="Pfam" id="PF04053"/>
    </source>
</evidence>
<feature type="repeat" description="WD" evidence="14">
    <location>
        <begin position="136"/>
        <end position="178"/>
    </location>
</feature>
<dbReference type="GO" id="GO:0006888">
    <property type="term" value="P:endoplasmic reticulum to Golgi vesicle-mediated transport"/>
    <property type="evidence" value="ECO:0007669"/>
    <property type="project" value="TreeGrafter"/>
</dbReference>
<organism evidence="17 18">
    <name type="scientific">Pseudomicrostroma glucosiphilum</name>
    <dbReference type="NCBI Taxonomy" id="1684307"/>
    <lineage>
        <taxon>Eukaryota</taxon>
        <taxon>Fungi</taxon>
        <taxon>Dikarya</taxon>
        <taxon>Basidiomycota</taxon>
        <taxon>Ustilaginomycotina</taxon>
        <taxon>Exobasidiomycetes</taxon>
        <taxon>Microstromatales</taxon>
        <taxon>Microstromatales incertae sedis</taxon>
        <taxon>Pseudomicrostroma</taxon>
    </lineage>
</organism>
<dbReference type="InterPro" id="IPR036322">
    <property type="entry name" value="WD40_repeat_dom_sf"/>
</dbReference>
<keyword evidence="4 13" id="KW-0963">Cytoplasm</keyword>
<keyword evidence="7 13" id="KW-0931">ER-Golgi transport</keyword>
<evidence type="ECO:0000256" key="12">
    <source>
        <dbReference type="ARBA" id="ARBA00025536"/>
    </source>
</evidence>
<evidence type="ECO:0000256" key="8">
    <source>
        <dbReference type="ARBA" id="ARBA00022927"/>
    </source>
</evidence>
<keyword evidence="11 13" id="KW-0968">Cytoplasmic vesicle</keyword>
<dbReference type="AlphaFoldDB" id="A0A316U3N9"/>
<dbReference type="Gene3D" id="2.130.10.10">
    <property type="entry name" value="YVTN repeat-like/Quinoprotein amine dehydrogenase"/>
    <property type="match status" value="1"/>
</dbReference>
<feature type="domain" description="COPA/B TPR" evidence="16">
    <location>
        <begin position="593"/>
        <end position="776"/>
    </location>
</feature>